<dbReference type="EMBL" id="JAODAN010000008">
    <property type="protein sequence ID" value="KAK1922542.1"/>
    <property type="molecule type" value="Genomic_DNA"/>
</dbReference>
<organism evidence="12 13">
    <name type="scientific">Papiliotrema laurentii</name>
    <name type="common">Cryptococcus laurentii</name>
    <dbReference type="NCBI Taxonomy" id="5418"/>
    <lineage>
        <taxon>Eukaryota</taxon>
        <taxon>Fungi</taxon>
        <taxon>Dikarya</taxon>
        <taxon>Basidiomycota</taxon>
        <taxon>Agaricomycotina</taxon>
        <taxon>Tremellomycetes</taxon>
        <taxon>Tremellales</taxon>
        <taxon>Rhynchogastremaceae</taxon>
        <taxon>Papiliotrema</taxon>
    </lineage>
</organism>
<feature type="transmembrane region" description="Helical" evidence="10">
    <location>
        <begin position="68"/>
        <end position="89"/>
    </location>
</feature>
<comment type="similarity">
    <text evidence="3">Belongs to the TVP38/TMEM64 family.</text>
</comment>
<dbReference type="GO" id="GO:0016192">
    <property type="term" value="P:vesicle-mediated transport"/>
    <property type="evidence" value="ECO:0007669"/>
    <property type="project" value="TreeGrafter"/>
</dbReference>
<evidence type="ECO:0000313" key="12">
    <source>
        <dbReference type="EMBL" id="KAK1922542.1"/>
    </source>
</evidence>
<evidence type="ECO:0000256" key="8">
    <source>
        <dbReference type="ARBA" id="ARBA00023034"/>
    </source>
</evidence>
<dbReference type="AlphaFoldDB" id="A0AAD9FQE0"/>
<evidence type="ECO:0000256" key="10">
    <source>
        <dbReference type="SAM" id="Phobius"/>
    </source>
</evidence>
<evidence type="ECO:0000313" key="13">
    <source>
        <dbReference type="Proteomes" id="UP001182556"/>
    </source>
</evidence>
<evidence type="ECO:0000256" key="3">
    <source>
        <dbReference type="ARBA" id="ARBA00008640"/>
    </source>
</evidence>
<dbReference type="Pfam" id="PF09335">
    <property type="entry name" value="VTT_dom"/>
    <property type="match status" value="1"/>
</dbReference>
<dbReference type="PANTHER" id="PTHR47549:SF3">
    <property type="entry name" value="GOLGI APPARATUS MEMBRANE PROTEIN TVP38"/>
    <property type="match status" value="1"/>
</dbReference>
<evidence type="ECO:0000259" key="11">
    <source>
        <dbReference type="Pfam" id="PF09335"/>
    </source>
</evidence>
<evidence type="ECO:0000256" key="5">
    <source>
        <dbReference type="ARBA" id="ARBA00020673"/>
    </source>
</evidence>
<feature type="transmembrane region" description="Helical" evidence="10">
    <location>
        <begin position="34"/>
        <end position="56"/>
    </location>
</feature>
<dbReference type="GO" id="GO:0000139">
    <property type="term" value="C:Golgi membrane"/>
    <property type="evidence" value="ECO:0007669"/>
    <property type="project" value="UniProtKB-SubCell"/>
</dbReference>
<protein>
    <recommendedName>
        <fullName evidence="4">Golgi apparatus membrane protein TVP38</fullName>
    </recommendedName>
    <alternativeName>
        <fullName evidence="5">Golgi apparatus membrane protein tvp38</fullName>
    </alternativeName>
</protein>
<evidence type="ECO:0000256" key="1">
    <source>
        <dbReference type="ARBA" id="ARBA00002978"/>
    </source>
</evidence>
<keyword evidence="6 10" id="KW-0812">Transmembrane</keyword>
<keyword evidence="9 10" id="KW-0472">Membrane</keyword>
<feature type="domain" description="VTT" evidence="11">
    <location>
        <begin position="50"/>
        <end position="163"/>
    </location>
</feature>
<dbReference type="Proteomes" id="UP001182556">
    <property type="component" value="Unassembled WGS sequence"/>
</dbReference>
<feature type="transmembrane region" description="Helical" evidence="10">
    <location>
        <begin position="199"/>
        <end position="216"/>
    </location>
</feature>
<evidence type="ECO:0000256" key="9">
    <source>
        <dbReference type="ARBA" id="ARBA00023136"/>
    </source>
</evidence>
<reference evidence="12" key="1">
    <citation type="submission" date="2023-02" db="EMBL/GenBank/DDBJ databases">
        <title>Identification and recombinant expression of a fungal hydrolase from Papiliotrema laurentii that hydrolyzes apple cutin and clears colloidal polyester polyurethane.</title>
        <authorList>
            <consortium name="DOE Joint Genome Institute"/>
            <person name="Roman V.A."/>
            <person name="Bojanowski C."/>
            <person name="Crable B.R."/>
            <person name="Wagner D.N."/>
            <person name="Hung C.S."/>
            <person name="Nadeau L.J."/>
            <person name="Schratz L."/>
            <person name="Haridas S."/>
            <person name="Pangilinan J."/>
            <person name="Lipzen A."/>
            <person name="Na H."/>
            <person name="Yan M."/>
            <person name="Ng V."/>
            <person name="Grigoriev I.V."/>
            <person name="Spatafora J.W."/>
            <person name="Barlow D."/>
            <person name="Biffinger J."/>
            <person name="Kelley-Loughnane N."/>
            <person name="Varaljay V.A."/>
            <person name="Crookes-Goodson W.J."/>
        </authorList>
    </citation>
    <scope>NUCLEOTIDE SEQUENCE</scope>
    <source>
        <strain evidence="12">5307AH</strain>
    </source>
</reference>
<evidence type="ECO:0000256" key="6">
    <source>
        <dbReference type="ARBA" id="ARBA00022692"/>
    </source>
</evidence>
<evidence type="ECO:0000256" key="2">
    <source>
        <dbReference type="ARBA" id="ARBA00004653"/>
    </source>
</evidence>
<evidence type="ECO:0000256" key="7">
    <source>
        <dbReference type="ARBA" id="ARBA00022989"/>
    </source>
</evidence>
<dbReference type="GO" id="GO:0000022">
    <property type="term" value="P:mitotic spindle elongation"/>
    <property type="evidence" value="ECO:0007669"/>
    <property type="project" value="TreeGrafter"/>
</dbReference>
<comment type="caution">
    <text evidence="12">The sequence shown here is derived from an EMBL/GenBank/DDBJ whole genome shotgun (WGS) entry which is preliminary data.</text>
</comment>
<keyword evidence="7 10" id="KW-1133">Transmembrane helix</keyword>
<sequence length="250" mass="27386">MFILATAFYKGELFAALDRLSTELCEMGYMGQTIFAFLIFLTTIPPLPLYSTLMVLSGYTFGAWDGFVISYLSSLIGAIVVFIVARLFLRDCISKCLASSPTSMSLLNIIPARPHLLLLIRIAPYPYNLLNVILASSPTLTLRTYAGCTAISLLKVILHTWFGSGIHDISELHRSSHPSPGSAGEKAAQQHDGHDDIKVYWTWGGLALCVGLFVYLHHVAKKALARAQAEAERENQAEQGQSMVHVGQGL</sequence>
<dbReference type="InterPro" id="IPR032816">
    <property type="entry name" value="VTT_dom"/>
</dbReference>
<feature type="transmembrane region" description="Helical" evidence="10">
    <location>
        <begin position="144"/>
        <end position="162"/>
    </location>
</feature>
<keyword evidence="13" id="KW-1185">Reference proteome</keyword>
<gene>
    <name evidence="12" type="ORF">DB88DRAFT_495479</name>
</gene>
<evidence type="ECO:0000256" key="4">
    <source>
        <dbReference type="ARBA" id="ARBA00013533"/>
    </source>
</evidence>
<comment type="subcellular location">
    <subcellularLocation>
        <location evidence="2">Golgi apparatus membrane</location>
        <topology evidence="2">Multi-pass membrane protein</topology>
    </subcellularLocation>
</comment>
<keyword evidence="8" id="KW-0333">Golgi apparatus</keyword>
<proteinExistence type="inferred from homology"/>
<name>A0AAD9FQE0_PAPLA</name>
<dbReference type="InterPro" id="IPR051076">
    <property type="entry name" value="Golgi_membrane_TVP38/TMEM64"/>
</dbReference>
<accession>A0AAD9FQE0</accession>
<comment type="function">
    <text evidence="1">Golgi membrane protein involved in vesicular trafficking and spindle migration.</text>
</comment>
<dbReference type="PANTHER" id="PTHR47549">
    <property type="entry name" value="GOLGI APPARATUS MEMBRANE PROTEIN TVP38-RELATED"/>
    <property type="match status" value="1"/>
</dbReference>